<name>A0ACB8TT06_9APHY</name>
<gene>
    <name evidence="1" type="ORF">BDY19DRAFT_862298</name>
</gene>
<comment type="caution">
    <text evidence="1">The sequence shown here is derived from an EMBL/GenBank/DDBJ whole genome shotgun (WGS) entry which is preliminary data.</text>
</comment>
<accession>A0ACB8TT06</accession>
<reference evidence="1" key="1">
    <citation type="journal article" date="2021" name="Environ. Microbiol.">
        <title>Gene family expansions and transcriptome signatures uncover fungal adaptations to wood decay.</title>
        <authorList>
            <person name="Hage H."/>
            <person name="Miyauchi S."/>
            <person name="Viragh M."/>
            <person name="Drula E."/>
            <person name="Min B."/>
            <person name="Chaduli D."/>
            <person name="Navarro D."/>
            <person name="Favel A."/>
            <person name="Norest M."/>
            <person name="Lesage-Meessen L."/>
            <person name="Balint B."/>
            <person name="Merenyi Z."/>
            <person name="de Eugenio L."/>
            <person name="Morin E."/>
            <person name="Martinez A.T."/>
            <person name="Baldrian P."/>
            <person name="Stursova M."/>
            <person name="Martinez M.J."/>
            <person name="Novotny C."/>
            <person name="Magnuson J.K."/>
            <person name="Spatafora J.W."/>
            <person name="Maurice S."/>
            <person name="Pangilinan J."/>
            <person name="Andreopoulos W."/>
            <person name="LaButti K."/>
            <person name="Hundley H."/>
            <person name="Na H."/>
            <person name="Kuo A."/>
            <person name="Barry K."/>
            <person name="Lipzen A."/>
            <person name="Henrissat B."/>
            <person name="Riley R."/>
            <person name="Ahrendt S."/>
            <person name="Nagy L.G."/>
            <person name="Grigoriev I.V."/>
            <person name="Martin F."/>
            <person name="Rosso M.N."/>
        </authorList>
    </citation>
    <scope>NUCLEOTIDE SEQUENCE</scope>
    <source>
        <strain evidence="1">CBS 384.51</strain>
    </source>
</reference>
<evidence type="ECO:0000313" key="1">
    <source>
        <dbReference type="EMBL" id="KAI0085212.1"/>
    </source>
</evidence>
<evidence type="ECO:0000313" key="2">
    <source>
        <dbReference type="Proteomes" id="UP001055072"/>
    </source>
</evidence>
<proteinExistence type="predicted"/>
<organism evidence="1 2">
    <name type="scientific">Irpex rosettiformis</name>
    <dbReference type="NCBI Taxonomy" id="378272"/>
    <lineage>
        <taxon>Eukaryota</taxon>
        <taxon>Fungi</taxon>
        <taxon>Dikarya</taxon>
        <taxon>Basidiomycota</taxon>
        <taxon>Agaricomycotina</taxon>
        <taxon>Agaricomycetes</taxon>
        <taxon>Polyporales</taxon>
        <taxon>Irpicaceae</taxon>
        <taxon>Irpex</taxon>
    </lineage>
</organism>
<keyword evidence="2" id="KW-1185">Reference proteome</keyword>
<dbReference type="Proteomes" id="UP001055072">
    <property type="component" value="Unassembled WGS sequence"/>
</dbReference>
<feature type="non-terminal residue" evidence="1">
    <location>
        <position position="71"/>
    </location>
</feature>
<dbReference type="EMBL" id="MU274933">
    <property type="protein sequence ID" value="KAI0085212.1"/>
    <property type="molecule type" value="Genomic_DNA"/>
</dbReference>
<protein>
    <submittedName>
        <fullName evidence="1">Uncharacterized protein</fullName>
    </submittedName>
</protein>
<sequence>MASLEGYQPHPFFQHLVALLSVYELYPHTPPIPRYDGPTDWYTASISRAIDTIARRMVTAEGIVSSYETAQ</sequence>